<dbReference type="Proteomes" id="UP000509535">
    <property type="component" value="Chromosome"/>
</dbReference>
<proteinExistence type="predicted"/>
<dbReference type="AlphaFoldDB" id="A0A7H8V1G4"/>
<organism evidence="1 2">
    <name type="scientific">Streptococcus sanguinis</name>
    <dbReference type="NCBI Taxonomy" id="1305"/>
    <lineage>
        <taxon>Bacteria</taxon>
        <taxon>Bacillati</taxon>
        <taxon>Bacillota</taxon>
        <taxon>Bacilli</taxon>
        <taxon>Lactobacillales</taxon>
        <taxon>Streptococcaceae</taxon>
        <taxon>Streptococcus</taxon>
    </lineage>
</organism>
<gene>
    <name evidence="1" type="ORF">FDP16_06835</name>
</gene>
<dbReference type="EMBL" id="CP040798">
    <property type="protein sequence ID" value="QLB50252.1"/>
    <property type="molecule type" value="Genomic_DNA"/>
</dbReference>
<dbReference type="RefSeq" id="WP_176799046.1">
    <property type="nucleotide sequence ID" value="NZ_CP040798.1"/>
</dbReference>
<evidence type="ECO:0000313" key="2">
    <source>
        <dbReference type="Proteomes" id="UP000509535"/>
    </source>
</evidence>
<evidence type="ECO:0000313" key="1">
    <source>
        <dbReference type="EMBL" id="QLB50252.1"/>
    </source>
</evidence>
<accession>A0A7H8V1G4</accession>
<name>A0A7H8V1G4_STRSA</name>
<protein>
    <submittedName>
        <fullName evidence="1">Uncharacterized protein</fullName>
    </submittedName>
</protein>
<reference evidence="1 2" key="1">
    <citation type="submission" date="2019-06" db="EMBL/GenBank/DDBJ databases">
        <title>The organization of the Streptococcus sanguinis genomes.</title>
        <authorList>
            <person name="Wang H.Y."/>
            <person name="Chen Y.Y.M."/>
            <person name="Wu C.H."/>
        </authorList>
    </citation>
    <scope>NUCLEOTIDE SEQUENCE [LARGE SCALE GENOMIC DNA]</scope>
    <source>
        <strain evidence="1 2">CGMH058</strain>
    </source>
</reference>
<sequence length="119" mass="13858">MTKMKIISLDDTDNIIIQIVNQKFEAMLSMALYNIKEGEEYNGELSFYMFGGFELQIADNESYDITHIENYSYIITGKMIDSETIDVGFPITSEWLEDYSYLIGQYVTCKIDRLEVNFL</sequence>